<sequence>MNIAVCVKPVPDPGHYNRITINPETKLLDRKGIPVIINPVDKNAIEAALQLKEQFGGKVVLVSMAPPDAGEILKEALAMGVDEAYLLSDRAFAGSDTLTTAKILAAGLKKIGQLDLILTGSESADSGTNHVPSQLGELLGLPHLNHITELSLELPVLKMKAKIENGYVEYEGSLPMVLGVAREINTPRYTTLMGVVMAQKKPFTIWGLNDLGLDPAGTGLSGSPTQPGDLLFPRHGRKAEILEGEPEAVAGKIVAILRGAGVLP</sequence>
<dbReference type="Gene3D" id="3.40.50.620">
    <property type="entry name" value="HUPs"/>
    <property type="match status" value="1"/>
</dbReference>
<feature type="domain" description="Electron transfer flavoprotein alpha/beta-subunit N-terminal" evidence="1">
    <location>
        <begin position="25"/>
        <end position="215"/>
    </location>
</feature>
<reference evidence="2" key="1">
    <citation type="submission" date="2019-03" db="EMBL/GenBank/DDBJ databases">
        <authorList>
            <person name="Hao L."/>
        </authorList>
    </citation>
    <scope>NUCLEOTIDE SEQUENCE</scope>
</reference>
<evidence type="ECO:0000259" key="1">
    <source>
        <dbReference type="SMART" id="SM00893"/>
    </source>
</evidence>
<gene>
    <name evidence="2" type="primary">FixA</name>
    <name evidence="2" type="ORF">SCFA_1630003</name>
</gene>
<dbReference type="InterPro" id="IPR014729">
    <property type="entry name" value="Rossmann-like_a/b/a_fold"/>
</dbReference>
<dbReference type="EMBL" id="CAADRN010000072">
    <property type="protein sequence ID" value="VFU12267.1"/>
    <property type="molecule type" value="Genomic_DNA"/>
</dbReference>
<dbReference type="InterPro" id="IPR014730">
    <property type="entry name" value="ETF_a/b_N"/>
</dbReference>
<dbReference type="Pfam" id="PF01012">
    <property type="entry name" value="ETF"/>
    <property type="match status" value="1"/>
</dbReference>
<dbReference type="CDD" id="cd01714">
    <property type="entry name" value="ETF_beta"/>
    <property type="match status" value="1"/>
</dbReference>
<dbReference type="PANTHER" id="PTHR21294">
    <property type="entry name" value="ELECTRON TRANSFER FLAVOPROTEIN BETA-SUBUNIT"/>
    <property type="match status" value="1"/>
</dbReference>
<dbReference type="GO" id="GO:0009055">
    <property type="term" value="F:electron transfer activity"/>
    <property type="evidence" value="ECO:0007669"/>
    <property type="project" value="InterPro"/>
</dbReference>
<proteinExistence type="predicted"/>
<dbReference type="InterPro" id="IPR012255">
    <property type="entry name" value="ETF_b"/>
</dbReference>
<dbReference type="SUPFAM" id="SSF52402">
    <property type="entry name" value="Adenine nucleotide alpha hydrolases-like"/>
    <property type="match status" value="1"/>
</dbReference>
<name>A0A485LWC9_9ZZZZ</name>
<dbReference type="PIRSF" id="PIRSF000090">
    <property type="entry name" value="Beta-ETF"/>
    <property type="match status" value="1"/>
</dbReference>
<dbReference type="InterPro" id="IPR033948">
    <property type="entry name" value="ETF_beta_N"/>
</dbReference>
<protein>
    <submittedName>
        <fullName evidence="2">Electron transfer flavoproteins subunit beta</fullName>
    </submittedName>
</protein>
<organism evidence="2">
    <name type="scientific">anaerobic digester metagenome</name>
    <dbReference type="NCBI Taxonomy" id="1263854"/>
    <lineage>
        <taxon>unclassified sequences</taxon>
        <taxon>metagenomes</taxon>
        <taxon>ecological metagenomes</taxon>
    </lineage>
</organism>
<evidence type="ECO:0000313" key="2">
    <source>
        <dbReference type="EMBL" id="VFU12267.1"/>
    </source>
</evidence>
<dbReference type="AlphaFoldDB" id="A0A485LWC9"/>
<accession>A0A485LWC9</accession>
<dbReference type="SMART" id="SM00893">
    <property type="entry name" value="ETF"/>
    <property type="match status" value="1"/>
</dbReference>
<dbReference type="PANTHER" id="PTHR21294:SF17">
    <property type="entry name" value="PROTEIN FIXA"/>
    <property type="match status" value="1"/>
</dbReference>